<evidence type="ECO:0000256" key="9">
    <source>
        <dbReference type="PROSITE-ProRule" id="PRU00103"/>
    </source>
</evidence>
<evidence type="ECO:0000313" key="12">
    <source>
        <dbReference type="Proteomes" id="UP000472272"/>
    </source>
</evidence>
<evidence type="ECO:0000256" key="1">
    <source>
        <dbReference type="ARBA" id="ARBA00004123"/>
    </source>
</evidence>
<organism evidence="11 12">
    <name type="scientific">Podarcis muralis</name>
    <name type="common">Wall lizard</name>
    <name type="synonym">Lacerta muralis</name>
    <dbReference type="NCBI Taxonomy" id="64176"/>
    <lineage>
        <taxon>Eukaryota</taxon>
        <taxon>Metazoa</taxon>
        <taxon>Chordata</taxon>
        <taxon>Craniata</taxon>
        <taxon>Vertebrata</taxon>
        <taxon>Euteleostomi</taxon>
        <taxon>Lepidosauria</taxon>
        <taxon>Squamata</taxon>
        <taxon>Bifurcata</taxon>
        <taxon>Unidentata</taxon>
        <taxon>Episquamata</taxon>
        <taxon>Laterata</taxon>
        <taxon>Lacertibaenia</taxon>
        <taxon>Lacertidae</taxon>
        <taxon>Podarcis</taxon>
    </lineage>
</organism>
<accession>A0A670KAE1</accession>
<dbReference type="Gene3D" id="1.25.10.10">
    <property type="entry name" value="Leucine-rich Repeat Variant"/>
    <property type="match status" value="1"/>
</dbReference>
<dbReference type="InterPro" id="IPR011989">
    <property type="entry name" value="ARM-like"/>
</dbReference>
<dbReference type="GO" id="GO:0005634">
    <property type="term" value="C:nucleus"/>
    <property type="evidence" value="ECO:0007669"/>
    <property type="project" value="UniProtKB-SubCell"/>
</dbReference>
<dbReference type="AlphaFoldDB" id="A0A670KAE1"/>
<dbReference type="Pfam" id="PF03810">
    <property type="entry name" value="IBN_N"/>
    <property type="match status" value="1"/>
</dbReference>
<evidence type="ECO:0000256" key="3">
    <source>
        <dbReference type="ARBA" id="ARBA00022448"/>
    </source>
</evidence>
<dbReference type="InterPro" id="IPR000357">
    <property type="entry name" value="HEAT"/>
</dbReference>
<dbReference type="InterPro" id="IPR058584">
    <property type="entry name" value="IMB1_TNPO1-like_TPR"/>
</dbReference>
<dbReference type="PANTHER" id="PTHR10527">
    <property type="entry name" value="IMPORTIN BETA"/>
    <property type="match status" value="1"/>
</dbReference>
<dbReference type="GO" id="GO:0006606">
    <property type="term" value="P:protein import into nucleus"/>
    <property type="evidence" value="ECO:0007669"/>
    <property type="project" value="Ensembl"/>
</dbReference>
<dbReference type="PROSITE" id="PS50166">
    <property type="entry name" value="IMPORTIN_B_NT"/>
    <property type="match status" value="1"/>
</dbReference>
<evidence type="ECO:0000256" key="7">
    <source>
        <dbReference type="ARBA" id="ARBA00022990"/>
    </source>
</evidence>
<reference evidence="11" key="3">
    <citation type="submission" date="2025-09" db="UniProtKB">
        <authorList>
            <consortium name="Ensembl"/>
        </authorList>
    </citation>
    <scope>IDENTIFICATION</scope>
</reference>
<dbReference type="GO" id="GO:0005737">
    <property type="term" value="C:cytoplasm"/>
    <property type="evidence" value="ECO:0007669"/>
    <property type="project" value="UniProtKB-SubCell"/>
</dbReference>
<keyword evidence="3" id="KW-0813">Transport</keyword>
<dbReference type="Pfam" id="PF25574">
    <property type="entry name" value="TPR_IMB1"/>
    <property type="match status" value="1"/>
</dbReference>
<name>A0A670KAE1_PODMU</name>
<evidence type="ECO:0000313" key="11">
    <source>
        <dbReference type="Ensembl" id="ENSPMRP00000032569.1"/>
    </source>
</evidence>
<dbReference type="GO" id="GO:0000785">
    <property type="term" value="C:chromatin"/>
    <property type="evidence" value="ECO:0007669"/>
    <property type="project" value="Ensembl"/>
</dbReference>
<evidence type="ECO:0000259" key="10">
    <source>
        <dbReference type="PROSITE" id="PS50166"/>
    </source>
</evidence>
<dbReference type="SMART" id="SM00913">
    <property type="entry name" value="IBN_N"/>
    <property type="match status" value="1"/>
</dbReference>
<gene>
    <name evidence="11" type="primary">IPO4</name>
</gene>
<evidence type="ECO:0000256" key="5">
    <source>
        <dbReference type="ARBA" id="ARBA00022737"/>
    </source>
</evidence>
<keyword evidence="5" id="KW-0677">Repeat</keyword>
<dbReference type="GO" id="GO:0061608">
    <property type="term" value="F:nuclear import signal receptor activity"/>
    <property type="evidence" value="ECO:0007669"/>
    <property type="project" value="Ensembl"/>
</dbReference>
<dbReference type="SUPFAM" id="SSF48371">
    <property type="entry name" value="ARM repeat"/>
    <property type="match status" value="2"/>
</dbReference>
<comment type="subcellular location">
    <subcellularLocation>
        <location evidence="2">Cytoplasm</location>
    </subcellularLocation>
    <subcellularLocation>
        <location evidence="1">Nucleus</location>
    </subcellularLocation>
</comment>
<dbReference type="GeneTree" id="ENSGT00550000075074"/>
<sequence>MADQHGYLSVRGWPVGPPRAAGGARGAGSTRGGAPLSPGSGRLVCSTCAGSSVTNSYFGLRLAAASLRLAMATEELEKILSNLLQPDNAVIQQATAQLKEALKHPLAVSHLCQVMSSSQNPQIRQFAAVLVRRRLTKHWRKISASDQDMLKTLVLSTLQKETDHKVSLGLAQLAAVILKNERLEKWPQMLQLIQRGARSQDPTQCEVGLLLLHSALELDPEVFAPHFKELLRLFHQTLNQRTQPATLYYSLRSLSTMVPVLGSDEMNLMSSMMPKVIAAIRELISVNETHAGEVMEVFDELMETEVSIIVQHLSAVVGFCLEVASNPSLGDNLRVKALSCISFLIKLKGKAILKHKLLTPILNALFPIMSAEPPPGQMDAEDEQTEEDIEDRAEVQTPKHFAAQVVDMLALHLPPEKLFPQLTPLMEPALLSTNPYHRKAGLMCLAVLAEGCGDHIRHKHLQPMLQVVCRALSDESQVVRNAALFALGQFSENLQPDIARYSDDIMPLLLRYLEGVQLAHTSHMAKAYYALENFVENLEGKISPYLPALMERMLATLSSPGSPRVKELAVSAIGAIAQAARGSLLPYFQAIMDHLTAYLLTTREDLRPVQIQSVETLAVLASVMDREVFLPLANKCCQLGLELCDKVDDPDLRRCTYSLFGSLATVLEDAIEPYLPRITTLMIYSLKSTEGVESHGGTGNSFLLFDDEEEDEAEVEGEESLDEDEDDISELSGLNVESAFMDEKDDACVALGEIATGASVVFLPFLEKCFQEVFVLLEHPNINVRKSAFNTLGHFCISLHRVCERDPSEPHSAARLQLLCTVLPAYIKGIREDKERQVVMEILESLARVLKTCRQEALRAPGQLTDLCQVIREILEKKTVCQDPSLDEDEDEDCDEVAEYDSMLIEYAGEVIPALAEAAGGEAFAPYFAGFLPLLLNKMKPSCSSTDRSFAVGTMAEAVQGLGRASSAFVPRLLPVLMGAARDANREVRSNAVFGLGVLAEHGGEAMHEHYPKVLGLLSNIISQERNNRVADNVCGAVARMVMANPGRVPIGQIFPVLIHNLPLKDDLEEYKTVFCCINFIYEHDPRQVLQQIGELVRVSGSVLAKENIPSEGRNSLVSLLRNLSARCPSEFQAVVRSLPSEAASLVNAAVSSV</sequence>
<keyword evidence="12" id="KW-1185">Reference proteome</keyword>
<evidence type="ECO:0000256" key="6">
    <source>
        <dbReference type="ARBA" id="ARBA00022927"/>
    </source>
</evidence>
<dbReference type="Pfam" id="PF25780">
    <property type="entry name" value="TPR_IPO5"/>
    <property type="match status" value="1"/>
</dbReference>
<dbReference type="Pfam" id="PF02985">
    <property type="entry name" value="HEAT"/>
    <property type="match status" value="1"/>
</dbReference>
<reference evidence="11" key="2">
    <citation type="submission" date="2025-08" db="UniProtKB">
        <authorList>
            <consortium name="Ensembl"/>
        </authorList>
    </citation>
    <scope>IDENTIFICATION</scope>
</reference>
<evidence type="ECO:0000256" key="4">
    <source>
        <dbReference type="ARBA" id="ARBA00022490"/>
    </source>
</evidence>
<dbReference type="GO" id="GO:0008139">
    <property type="term" value="F:nuclear localization sequence binding"/>
    <property type="evidence" value="ECO:0007669"/>
    <property type="project" value="Ensembl"/>
</dbReference>
<dbReference type="InterPro" id="IPR016024">
    <property type="entry name" value="ARM-type_fold"/>
</dbReference>
<keyword evidence="6" id="KW-0653">Protein transport</keyword>
<keyword evidence="4" id="KW-0963">Cytoplasm</keyword>
<proteinExistence type="predicted"/>
<reference evidence="11 12" key="1">
    <citation type="journal article" date="2019" name="Proc. Natl. Acad. Sci. U.S.A.">
        <title>Regulatory changes in pterin and carotenoid genes underlie balanced color polymorphisms in the wall lizard.</title>
        <authorList>
            <person name="Andrade P."/>
            <person name="Pinho C."/>
            <person name="Perez I de Lanuza G."/>
            <person name="Afonso S."/>
            <person name="Brejcha J."/>
            <person name="Rubin C.J."/>
            <person name="Wallerman O."/>
            <person name="Pereira P."/>
            <person name="Sabatino S.J."/>
            <person name="Bellati A."/>
            <person name="Pellitteri-Rosa D."/>
            <person name="Bosakova Z."/>
            <person name="Bunikis I."/>
            <person name="Carretero M.A."/>
            <person name="Feiner N."/>
            <person name="Marsik P."/>
            <person name="Pauperio F."/>
            <person name="Salvi D."/>
            <person name="Soler L."/>
            <person name="While G.M."/>
            <person name="Uller T."/>
            <person name="Font E."/>
            <person name="Andersson L."/>
            <person name="Carneiro M."/>
        </authorList>
    </citation>
    <scope>NUCLEOTIDE SEQUENCE</scope>
</reference>
<dbReference type="Ensembl" id="ENSPMRT00000034536.1">
    <property type="protein sequence ID" value="ENSPMRP00000032569.1"/>
    <property type="gene ID" value="ENSPMRG00000021099.1"/>
</dbReference>
<feature type="domain" description="Importin N-terminal" evidence="10">
    <location>
        <begin position="94"/>
        <end position="160"/>
    </location>
</feature>
<dbReference type="PROSITE" id="PS50077">
    <property type="entry name" value="HEAT_REPEAT"/>
    <property type="match status" value="2"/>
</dbReference>
<feature type="repeat" description="HEAT" evidence="9">
    <location>
        <begin position="464"/>
        <end position="500"/>
    </location>
</feature>
<dbReference type="GO" id="GO:0032991">
    <property type="term" value="C:protein-containing complex"/>
    <property type="evidence" value="ECO:0007669"/>
    <property type="project" value="Ensembl"/>
</dbReference>
<keyword evidence="7" id="KW-0007">Acetylation</keyword>
<feature type="repeat" description="HEAT" evidence="9">
    <location>
        <begin position="973"/>
        <end position="1011"/>
    </location>
</feature>
<keyword evidence="8" id="KW-0539">Nucleus</keyword>
<dbReference type="InterPro" id="IPR001494">
    <property type="entry name" value="Importin-beta_N"/>
</dbReference>
<dbReference type="InterPro" id="IPR021133">
    <property type="entry name" value="HEAT_type_2"/>
</dbReference>
<evidence type="ECO:0000256" key="2">
    <source>
        <dbReference type="ARBA" id="ARBA00004496"/>
    </source>
</evidence>
<dbReference type="Proteomes" id="UP000472272">
    <property type="component" value="Chromosome 13"/>
</dbReference>
<dbReference type="OMA" id="ANACGCV"/>
<protein>
    <submittedName>
        <fullName evidence="11">Importin 4</fullName>
    </submittedName>
</protein>
<dbReference type="InterPro" id="IPR040122">
    <property type="entry name" value="Importin_beta"/>
</dbReference>
<dbReference type="InterPro" id="IPR057672">
    <property type="entry name" value="TPR_IPO4/5"/>
</dbReference>
<dbReference type="GO" id="GO:0031267">
    <property type="term" value="F:small GTPase binding"/>
    <property type="evidence" value="ECO:0007669"/>
    <property type="project" value="InterPro"/>
</dbReference>
<evidence type="ECO:0000256" key="8">
    <source>
        <dbReference type="ARBA" id="ARBA00023242"/>
    </source>
</evidence>